<organism evidence="6 7">
    <name type="scientific">Phytophthora megakarya</name>
    <dbReference type="NCBI Taxonomy" id="4795"/>
    <lineage>
        <taxon>Eukaryota</taxon>
        <taxon>Sar</taxon>
        <taxon>Stramenopiles</taxon>
        <taxon>Oomycota</taxon>
        <taxon>Peronosporomycetes</taxon>
        <taxon>Peronosporales</taxon>
        <taxon>Peronosporaceae</taxon>
        <taxon>Phytophthora</taxon>
    </lineage>
</organism>
<keyword evidence="3 5" id="KW-0964">Secreted</keyword>
<evidence type="ECO:0000313" key="7">
    <source>
        <dbReference type="Proteomes" id="UP000198211"/>
    </source>
</evidence>
<reference evidence="7" key="1">
    <citation type="submission" date="2017-03" db="EMBL/GenBank/DDBJ databases">
        <title>Phytopthora megakarya and P. palmivora, two closely related causual agents of cacao black pod achieved similar genome size and gene model numbers by different mechanisms.</title>
        <authorList>
            <person name="Ali S."/>
            <person name="Shao J."/>
            <person name="Larry D.J."/>
            <person name="Kronmiller B."/>
            <person name="Shen D."/>
            <person name="Strem M.D."/>
            <person name="Melnick R.L."/>
            <person name="Guiltinan M.J."/>
            <person name="Tyler B.M."/>
            <person name="Meinhardt L.W."/>
            <person name="Bailey B.A."/>
        </authorList>
    </citation>
    <scope>NUCLEOTIDE SEQUENCE [LARGE SCALE GENOMIC DNA]</scope>
    <source>
        <strain evidence="7">zdho120</strain>
    </source>
</reference>
<evidence type="ECO:0000256" key="2">
    <source>
        <dbReference type="ARBA" id="ARBA00010400"/>
    </source>
</evidence>
<comment type="caution">
    <text evidence="6">The sequence shown here is derived from an EMBL/GenBank/DDBJ whole genome shotgun (WGS) entry which is preliminary data.</text>
</comment>
<gene>
    <name evidence="6" type="ORF">PHMEG_00041631</name>
</gene>
<dbReference type="GO" id="GO:0005576">
    <property type="term" value="C:extracellular region"/>
    <property type="evidence" value="ECO:0007669"/>
    <property type="project" value="UniProtKB-SubCell"/>
</dbReference>
<dbReference type="OrthoDB" id="126128at2759"/>
<comment type="similarity">
    <text evidence="2 5">Belongs to the RxLR effector family.</text>
</comment>
<dbReference type="InterPro" id="IPR031825">
    <property type="entry name" value="RXLR"/>
</dbReference>
<name>A0A225UB29_9STRA</name>
<comment type="domain">
    <text evidence="5">The RxLR-dEER motif acts to carry the protein into the host cell cytoplasm through binding to cell surface phosphatidylinositol-3-phosphate.</text>
</comment>
<dbReference type="EMBL" id="NBNE01023326">
    <property type="protein sequence ID" value="OWY90304.1"/>
    <property type="molecule type" value="Genomic_DNA"/>
</dbReference>
<evidence type="ECO:0000256" key="4">
    <source>
        <dbReference type="ARBA" id="ARBA00022729"/>
    </source>
</evidence>
<keyword evidence="7" id="KW-1185">Reference proteome</keyword>
<evidence type="ECO:0000256" key="5">
    <source>
        <dbReference type="RuleBase" id="RU367124"/>
    </source>
</evidence>
<feature type="chain" id="PRO_5041015347" description="RxLR effector protein" evidence="5">
    <location>
        <begin position="24"/>
        <end position="127"/>
    </location>
</feature>
<dbReference type="Proteomes" id="UP000198211">
    <property type="component" value="Unassembled WGS sequence"/>
</dbReference>
<dbReference type="AlphaFoldDB" id="A0A225UB29"/>
<sequence>MRLNYLALIVATTFIANITATLASTFTNVDKVPVAKGVLILDGQNVSSLKRSLRVHNTEDASGDDVNEEERGTGVFDKLKFKWWFKGGMNPKKLYKKLGLEGLGQDAYKHKNYAEYLAFSKYWNKKQ</sequence>
<dbReference type="Pfam" id="PF16810">
    <property type="entry name" value="RXLR"/>
    <property type="match status" value="1"/>
</dbReference>
<feature type="signal peptide" evidence="5">
    <location>
        <begin position="1"/>
        <end position="23"/>
    </location>
</feature>
<comment type="subcellular location">
    <subcellularLocation>
        <location evidence="1 5">Secreted</location>
    </subcellularLocation>
</comment>
<evidence type="ECO:0000256" key="3">
    <source>
        <dbReference type="ARBA" id="ARBA00022525"/>
    </source>
</evidence>
<evidence type="ECO:0000313" key="6">
    <source>
        <dbReference type="EMBL" id="OWY90304.1"/>
    </source>
</evidence>
<proteinExistence type="inferred from homology"/>
<accession>A0A225UB29</accession>
<comment type="function">
    <text evidence="5">Effector that suppresses plant defense responses during pathogen infection.</text>
</comment>
<protein>
    <recommendedName>
        <fullName evidence="5">RxLR effector protein</fullName>
    </recommendedName>
</protein>
<evidence type="ECO:0000256" key="1">
    <source>
        <dbReference type="ARBA" id="ARBA00004613"/>
    </source>
</evidence>
<keyword evidence="4 5" id="KW-0732">Signal</keyword>